<dbReference type="InterPro" id="IPR016155">
    <property type="entry name" value="Mopterin_synth/thiamin_S_b"/>
</dbReference>
<evidence type="ECO:0000313" key="1">
    <source>
        <dbReference type="EMBL" id="RKD73290.1"/>
    </source>
</evidence>
<dbReference type="InterPro" id="IPR003749">
    <property type="entry name" value="ThiS/MoaD-like"/>
</dbReference>
<dbReference type="NCBIfam" id="TIGR01683">
    <property type="entry name" value="thiS"/>
    <property type="match status" value="1"/>
</dbReference>
<dbReference type="RefSeq" id="WP_120192768.1">
    <property type="nucleotide sequence ID" value="NZ_RAPK01000008.1"/>
</dbReference>
<keyword evidence="2" id="KW-1185">Reference proteome</keyword>
<dbReference type="EMBL" id="RAPK01000008">
    <property type="protein sequence ID" value="RKD73290.1"/>
    <property type="molecule type" value="Genomic_DNA"/>
</dbReference>
<sequence>MKLTINGEEQQIPETVESVEQLLAHFNVAHKKSVVEKNGEILTKPEQKESLLNENDRLEIVHFVGGG</sequence>
<proteinExistence type="predicted"/>
<dbReference type="OrthoDB" id="9798559at2"/>
<name>A0A419V468_9BACL</name>
<dbReference type="SUPFAM" id="SSF54285">
    <property type="entry name" value="MoaD/ThiS"/>
    <property type="match status" value="1"/>
</dbReference>
<dbReference type="AlphaFoldDB" id="A0A419V468"/>
<gene>
    <name evidence="1" type="ORF">ATL39_1581</name>
</gene>
<dbReference type="Proteomes" id="UP000285120">
    <property type="component" value="Unassembled WGS sequence"/>
</dbReference>
<dbReference type="CDD" id="cd00565">
    <property type="entry name" value="Ubl_ThiS"/>
    <property type="match status" value="1"/>
</dbReference>
<organism evidence="1 2">
    <name type="scientific">Sinobaca qinghaiensis</name>
    <dbReference type="NCBI Taxonomy" id="342944"/>
    <lineage>
        <taxon>Bacteria</taxon>
        <taxon>Bacillati</taxon>
        <taxon>Bacillota</taxon>
        <taxon>Bacilli</taxon>
        <taxon>Bacillales</taxon>
        <taxon>Sporolactobacillaceae</taxon>
        <taxon>Sinobaca</taxon>
    </lineage>
</organism>
<accession>A0A419V468</accession>
<dbReference type="PANTHER" id="PTHR34472:SF1">
    <property type="entry name" value="SULFUR CARRIER PROTEIN THIS"/>
    <property type="match status" value="1"/>
</dbReference>
<evidence type="ECO:0000313" key="2">
    <source>
        <dbReference type="Proteomes" id="UP000285120"/>
    </source>
</evidence>
<dbReference type="Gene3D" id="3.10.20.30">
    <property type="match status" value="1"/>
</dbReference>
<dbReference type="Pfam" id="PF02597">
    <property type="entry name" value="ThiS"/>
    <property type="match status" value="1"/>
</dbReference>
<comment type="caution">
    <text evidence="1">The sequence shown here is derived from an EMBL/GenBank/DDBJ whole genome shotgun (WGS) entry which is preliminary data.</text>
</comment>
<reference evidence="1 2" key="1">
    <citation type="submission" date="2018-09" db="EMBL/GenBank/DDBJ databases">
        <title>Genomic Encyclopedia of Archaeal and Bacterial Type Strains, Phase II (KMG-II): from individual species to whole genera.</title>
        <authorList>
            <person name="Goeker M."/>
        </authorList>
    </citation>
    <scope>NUCLEOTIDE SEQUENCE [LARGE SCALE GENOMIC DNA]</scope>
    <source>
        <strain evidence="1 2">DSM 17008</strain>
    </source>
</reference>
<dbReference type="InterPro" id="IPR012675">
    <property type="entry name" value="Beta-grasp_dom_sf"/>
</dbReference>
<dbReference type="InterPro" id="IPR010035">
    <property type="entry name" value="Thi_S"/>
</dbReference>
<dbReference type="PANTHER" id="PTHR34472">
    <property type="entry name" value="SULFUR CARRIER PROTEIN THIS"/>
    <property type="match status" value="1"/>
</dbReference>
<protein>
    <submittedName>
        <fullName evidence="1">Sulfur carrier protein</fullName>
    </submittedName>
</protein>